<reference evidence="1 2" key="1">
    <citation type="submission" date="2023-09" db="EMBL/GenBank/DDBJ databases">
        <title>Genomes of two closely related lineages of the louse Polyplax serrata with different host specificities.</title>
        <authorList>
            <person name="Martinu J."/>
            <person name="Tarabai H."/>
            <person name="Stefka J."/>
            <person name="Hypsa V."/>
        </authorList>
    </citation>
    <scope>NUCLEOTIDE SEQUENCE [LARGE SCALE GENOMIC DNA]</scope>
    <source>
        <strain evidence="1">98ZLc_SE</strain>
    </source>
</reference>
<comment type="caution">
    <text evidence="1">The sequence shown here is derived from an EMBL/GenBank/DDBJ whole genome shotgun (WGS) entry which is preliminary data.</text>
</comment>
<proteinExistence type="predicted"/>
<organism evidence="1 2">
    <name type="scientific">Polyplax serrata</name>
    <name type="common">Common mouse louse</name>
    <dbReference type="NCBI Taxonomy" id="468196"/>
    <lineage>
        <taxon>Eukaryota</taxon>
        <taxon>Metazoa</taxon>
        <taxon>Ecdysozoa</taxon>
        <taxon>Arthropoda</taxon>
        <taxon>Hexapoda</taxon>
        <taxon>Insecta</taxon>
        <taxon>Pterygota</taxon>
        <taxon>Neoptera</taxon>
        <taxon>Paraneoptera</taxon>
        <taxon>Psocodea</taxon>
        <taxon>Troctomorpha</taxon>
        <taxon>Phthiraptera</taxon>
        <taxon>Anoplura</taxon>
        <taxon>Polyplacidae</taxon>
        <taxon>Polyplax</taxon>
    </lineage>
</organism>
<dbReference type="EMBL" id="JAWJWF010000001">
    <property type="protein sequence ID" value="KAK6640632.1"/>
    <property type="molecule type" value="Genomic_DNA"/>
</dbReference>
<evidence type="ECO:0000313" key="1">
    <source>
        <dbReference type="EMBL" id="KAK6640632.1"/>
    </source>
</evidence>
<keyword evidence="2" id="KW-1185">Reference proteome</keyword>
<name>A0ABR1BF85_POLSC</name>
<protein>
    <submittedName>
        <fullName evidence="1">Uncharacterized protein</fullName>
    </submittedName>
</protein>
<accession>A0ABR1BF85</accession>
<dbReference type="Proteomes" id="UP001359485">
    <property type="component" value="Unassembled WGS sequence"/>
</dbReference>
<evidence type="ECO:0000313" key="2">
    <source>
        <dbReference type="Proteomes" id="UP001359485"/>
    </source>
</evidence>
<gene>
    <name evidence="1" type="ORF">RUM44_012328</name>
</gene>
<sequence length="73" mass="7906">MSWDVTPPISGVLDRAETSCGDSVVFMWCVLVLSGAPLSGRSHITRTQPVYFRVFSYHTNYGSAGGSSQYANS</sequence>